<feature type="transmembrane region" description="Helical" evidence="6">
    <location>
        <begin position="342"/>
        <end position="362"/>
    </location>
</feature>
<feature type="transmembrane region" description="Helical" evidence="6">
    <location>
        <begin position="91"/>
        <end position="111"/>
    </location>
</feature>
<feature type="transmembrane region" description="Helical" evidence="6">
    <location>
        <begin position="217"/>
        <end position="239"/>
    </location>
</feature>
<evidence type="ECO:0000256" key="6">
    <source>
        <dbReference type="SAM" id="Phobius"/>
    </source>
</evidence>
<name>A0ABR9JMC7_9ACTN</name>
<dbReference type="InterPro" id="IPR001750">
    <property type="entry name" value="ND/Mrp_TM"/>
</dbReference>
<evidence type="ECO:0000313" key="9">
    <source>
        <dbReference type="EMBL" id="MBE1531658.1"/>
    </source>
</evidence>
<feature type="domain" description="NADH-Ubiquinone oxidoreductase (complex I) chain 5 N-terminal" evidence="8">
    <location>
        <begin position="74"/>
        <end position="124"/>
    </location>
</feature>
<keyword evidence="10" id="KW-1185">Reference proteome</keyword>
<feature type="transmembrane region" description="Helical" evidence="6">
    <location>
        <begin position="475"/>
        <end position="498"/>
    </location>
</feature>
<dbReference type="NCBIfam" id="TIGR01974">
    <property type="entry name" value="NDH_I_L"/>
    <property type="match status" value="1"/>
</dbReference>
<evidence type="ECO:0000259" key="7">
    <source>
        <dbReference type="Pfam" id="PF00361"/>
    </source>
</evidence>
<keyword evidence="3 6" id="KW-1133">Transmembrane helix</keyword>
<protein>
    <submittedName>
        <fullName evidence="9">NADH-quinone oxidoreductase subunit L</fullName>
    </submittedName>
</protein>
<dbReference type="Pfam" id="PF00662">
    <property type="entry name" value="Proton_antipo_N"/>
    <property type="match status" value="1"/>
</dbReference>
<proteinExistence type="predicted"/>
<dbReference type="InterPro" id="IPR001516">
    <property type="entry name" value="Proton_antipo_N"/>
</dbReference>
<feature type="domain" description="NADH:quinone oxidoreductase/Mrp antiporter transmembrane" evidence="7">
    <location>
        <begin position="142"/>
        <end position="430"/>
    </location>
</feature>
<feature type="transmembrane region" description="Helical" evidence="6">
    <location>
        <begin position="186"/>
        <end position="205"/>
    </location>
</feature>
<dbReference type="Proteomes" id="UP000627838">
    <property type="component" value="Unassembled WGS sequence"/>
</dbReference>
<evidence type="ECO:0000256" key="5">
    <source>
        <dbReference type="RuleBase" id="RU000320"/>
    </source>
</evidence>
<feature type="transmembrane region" description="Helical" evidence="6">
    <location>
        <begin position="123"/>
        <end position="141"/>
    </location>
</feature>
<evidence type="ECO:0000256" key="2">
    <source>
        <dbReference type="ARBA" id="ARBA00022692"/>
    </source>
</evidence>
<gene>
    <name evidence="9" type="ORF">H4W34_001491</name>
</gene>
<evidence type="ECO:0000259" key="8">
    <source>
        <dbReference type="Pfam" id="PF00662"/>
    </source>
</evidence>
<dbReference type="Gene3D" id="1.20.5.2700">
    <property type="match status" value="1"/>
</dbReference>
<feature type="transmembrane region" description="Helical" evidence="6">
    <location>
        <begin position="38"/>
        <end position="59"/>
    </location>
</feature>
<dbReference type="InterPro" id="IPR018393">
    <property type="entry name" value="NADHpl_OxRdtase_5_subgr"/>
</dbReference>
<accession>A0ABR9JMC7</accession>
<dbReference type="PANTHER" id="PTHR42829:SF2">
    <property type="entry name" value="NADH-UBIQUINONE OXIDOREDUCTASE CHAIN 5"/>
    <property type="match status" value="1"/>
</dbReference>
<comment type="subcellular location">
    <subcellularLocation>
        <location evidence="1">Endomembrane system</location>
        <topology evidence="1">Multi-pass membrane protein</topology>
    </subcellularLocation>
    <subcellularLocation>
        <location evidence="5">Membrane</location>
        <topology evidence="5">Multi-pass membrane protein</topology>
    </subcellularLocation>
</comment>
<dbReference type="EMBL" id="JADBDZ010000001">
    <property type="protein sequence ID" value="MBE1531658.1"/>
    <property type="molecule type" value="Genomic_DNA"/>
</dbReference>
<dbReference type="PRINTS" id="PR01434">
    <property type="entry name" value="NADHDHGNASE5"/>
</dbReference>
<feature type="transmembrane region" description="Helical" evidence="6">
    <location>
        <begin position="290"/>
        <end position="311"/>
    </location>
</feature>
<evidence type="ECO:0000256" key="4">
    <source>
        <dbReference type="ARBA" id="ARBA00023136"/>
    </source>
</evidence>
<evidence type="ECO:0000256" key="3">
    <source>
        <dbReference type="ARBA" id="ARBA00022989"/>
    </source>
</evidence>
<feature type="transmembrane region" description="Helical" evidence="6">
    <location>
        <begin position="617"/>
        <end position="637"/>
    </location>
</feature>
<reference evidence="9 10" key="1">
    <citation type="submission" date="2020-10" db="EMBL/GenBank/DDBJ databases">
        <title>Sequencing the genomes of 1000 actinobacteria strains.</title>
        <authorList>
            <person name="Klenk H.-P."/>
        </authorList>
    </citation>
    <scope>NUCLEOTIDE SEQUENCE [LARGE SCALE GENOMIC DNA]</scope>
    <source>
        <strain evidence="9 10">DSM 46744</strain>
    </source>
</reference>
<organism evidence="9 10">
    <name type="scientific">Actinomadura algeriensis</name>
    <dbReference type="NCBI Taxonomy" id="1679523"/>
    <lineage>
        <taxon>Bacteria</taxon>
        <taxon>Bacillati</taxon>
        <taxon>Actinomycetota</taxon>
        <taxon>Actinomycetes</taxon>
        <taxon>Streptosporangiales</taxon>
        <taxon>Thermomonosporaceae</taxon>
        <taxon>Actinomadura</taxon>
    </lineage>
</organism>
<feature type="transmembrane region" description="Helical" evidence="6">
    <location>
        <begin position="6"/>
        <end position="26"/>
    </location>
</feature>
<dbReference type="Pfam" id="PF00361">
    <property type="entry name" value="Proton_antipo_M"/>
    <property type="match status" value="1"/>
</dbReference>
<comment type="caution">
    <text evidence="9">The sequence shown here is derived from an EMBL/GenBank/DDBJ whole genome shotgun (WGS) entry which is preliminary data.</text>
</comment>
<keyword evidence="4 6" id="KW-0472">Membrane</keyword>
<feature type="transmembrane region" description="Helical" evidence="6">
    <location>
        <begin position="260"/>
        <end position="278"/>
    </location>
</feature>
<dbReference type="NCBIfam" id="NF005141">
    <property type="entry name" value="PRK06590.1"/>
    <property type="match status" value="1"/>
</dbReference>
<feature type="transmembrane region" description="Helical" evidence="6">
    <location>
        <begin position="510"/>
        <end position="533"/>
    </location>
</feature>
<evidence type="ECO:0000256" key="1">
    <source>
        <dbReference type="ARBA" id="ARBA00004127"/>
    </source>
</evidence>
<dbReference type="PRINTS" id="PR01435">
    <property type="entry name" value="NPOXDRDTASE5"/>
</dbReference>
<dbReference type="InterPro" id="IPR003945">
    <property type="entry name" value="NU5C-like"/>
</dbReference>
<evidence type="ECO:0000313" key="10">
    <source>
        <dbReference type="Proteomes" id="UP000627838"/>
    </source>
</evidence>
<dbReference type="RefSeq" id="WP_192758481.1">
    <property type="nucleotide sequence ID" value="NZ_JADBDZ010000001.1"/>
</dbReference>
<feature type="transmembrane region" description="Helical" evidence="6">
    <location>
        <begin position="383"/>
        <end position="405"/>
    </location>
</feature>
<dbReference type="PANTHER" id="PTHR42829">
    <property type="entry name" value="NADH-UBIQUINONE OXIDOREDUCTASE CHAIN 5"/>
    <property type="match status" value="1"/>
</dbReference>
<sequence length="638" mass="67315">MQAEGIQAAAWLLIALPLAGAAILLLGGRRTDRWGHLLGVAMSVGSFVVGAAMFAQMLGYDAEERRRTLHLWDFIDVGTFKVGMDLLVDPLSISFVLLITGVGSLIHVYSIGYMEHDPDRRRFFAYLNLFVASMLLLVLGGNFVVLFIGWEGVGLASYLLIGFWQHKPTAATAAKKAFVVNRVGDMGLIIAIALLFSAVGSIDFTEVLGEGAEHVGLASQLGTGTATAIALLLLLGACGKSAQLPLQSWLLDAMEGPTPVSALIHAATMVTAGVYLIVRSGPIFELSTTAQLVVTIVGAATLLAGAIIGCGKDDIKKALAGSTMSQIGYMTLAAGLGKAGYVIAIAHLIAHGFFKAGLFLGAGSVMHGTKDDVNMRHYGALRGVMMVTYVTFGLGYLAIIGFPGLSGWFTKDVIIETALHKGGTSGYILGGCAMLGAAITAYYMSRVMFMTFFGEKRWADDVHPHESPKVMTVPLILLSLGSLFAGGFLVLGGFGTFLEPVVGHPEEEHHFQALTGPGIATFVLVLIGAAIAWRQYGARKVPREQPKGSFVTVAARKDLYGDAINESLLMRPGQWLTRLAVWFDGRGVDGAVNGIAAGIGGGSGRLRRIQTGFARSYALSMFCGAAVVVAALLVVNVS</sequence>
<feature type="transmembrane region" description="Helical" evidence="6">
    <location>
        <begin position="425"/>
        <end position="444"/>
    </location>
</feature>
<keyword evidence="2 5" id="KW-0812">Transmembrane</keyword>